<protein>
    <recommendedName>
        <fullName evidence="3">Aminotransferase class I/classII large domain-containing protein</fullName>
    </recommendedName>
</protein>
<dbReference type="OrthoDB" id="7042322at2759"/>
<keyword evidence="2" id="KW-0663">Pyridoxal phosphate</keyword>
<dbReference type="AlphaFoldDB" id="A0A084G8S2"/>
<evidence type="ECO:0000259" key="3">
    <source>
        <dbReference type="Pfam" id="PF00155"/>
    </source>
</evidence>
<evidence type="ECO:0000313" key="4">
    <source>
        <dbReference type="EMBL" id="KEZ43734.1"/>
    </source>
</evidence>
<feature type="domain" description="Aminotransferase class I/classII large" evidence="3">
    <location>
        <begin position="58"/>
        <end position="388"/>
    </location>
</feature>
<evidence type="ECO:0000256" key="1">
    <source>
        <dbReference type="ARBA" id="ARBA00007441"/>
    </source>
</evidence>
<comment type="caution">
    <text evidence="4">The sequence shown here is derived from an EMBL/GenBank/DDBJ whole genome shotgun (WGS) entry which is preliminary data.</text>
</comment>
<accession>A0A084G8S2</accession>
<proteinExistence type="inferred from homology"/>
<dbReference type="RefSeq" id="XP_016643533.1">
    <property type="nucleotide sequence ID" value="XM_016786931.1"/>
</dbReference>
<dbReference type="GO" id="GO:0003824">
    <property type="term" value="F:catalytic activity"/>
    <property type="evidence" value="ECO:0007669"/>
    <property type="project" value="InterPro"/>
</dbReference>
<dbReference type="PANTHER" id="PTHR43510">
    <property type="entry name" value="AMINOTRANSFERASE FUNCTION, HYPOTHETICAL (EUROFUNG)"/>
    <property type="match status" value="1"/>
</dbReference>
<organism evidence="4 5">
    <name type="scientific">Pseudallescheria apiosperma</name>
    <name type="common">Scedosporium apiospermum</name>
    <dbReference type="NCBI Taxonomy" id="563466"/>
    <lineage>
        <taxon>Eukaryota</taxon>
        <taxon>Fungi</taxon>
        <taxon>Dikarya</taxon>
        <taxon>Ascomycota</taxon>
        <taxon>Pezizomycotina</taxon>
        <taxon>Sordariomycetes</taxon>
        <taxon>Hypocreomycetidae</taxon>
        <taxon>Microascales</taxon>
        <taxon>Microascaceae</taxon>
        <taxon>Scedosporium</taxon>
    </lineage>
</organism>
<dbReference type="Pfam" id="PF00155">
    <property type="entry name" value="Aminotran_1_2"/>
    <property type="match status" value="1"/>
</dbReference>
<dbReference type="CDD" id="cd00609">
    <property type="entry name" value="AAT_like"/>
    <property type="match status" value="1"/>
</dbReference>
<dbReference type="SUPFAM" id="SSF53383">
    <property type="entry name" value="PLP-dependent transferases"/>
    <property type="match status" value="1"/>
</dbReference>
<dbReference type="Gene3D" id="3.40.640.10">
    <property type="entry name" value="Type I PLP-dependent aspartate aminotransferase-like (Major domain)"/>
    <property type="match status" value="1"/>
</dbReference>
<comment type="similarity">
    <text evidence="1">Belongs to the class-I pyridoxal-phosphate-dependent aminotransferase family.</text>
</comment>
<dbReference type="PROSITE" id="PS00105">
    <property type="entry name" value="AA_TRANSFER_CLASS_1"/>
    <property type="match status" value="1"/>
</dbReference>
<dbReference type="Proteomes" id="UP000028545">
    <property type="component" value="Unassembled WGS sequence"/>
</dbReference>
<dbReference type="GeneID" id="27723437"/>
<dbReference type="KEGG" id="sapo:SAPIO_CDS4365"/>
<dbReference type="Gene3D" id="3.90.1150.10">
    <property type="entry name" value="Aspartate Aminotransferase, domain 1"/>
    <property type="match status" value="1"/>
</dbReference>
<sequence length="398" mass="43614">MVQIQPFEVELWLDKYEYTPGVLNISETCSAPITLDELQGLSSSATPSPLLDTTLPLSYGAVRGSEQLRDLINRLHVGEGHDPENVIITQGAIAANFLVFYTLVGKGDHVICAYPTFQQLYSVPESLGAEVTLWKLKPENGFIPDVSELAQLVKSNTKMIVINNPNNPSGAAIPTQTLKEIIDFGKERDIVVLSDEVYRPLFHGLGVDGADIPPPATALGYQKTIVTGSMSKAYALPGIRIGWVATNDESIAQALREARSYTTISVSQIDDQIAQYALSPEVYTNLIARNSGLARQNLELLEAFVKRYPTVCSWVKPNSSSTAFIQFRKNKPVPAPVDDVAFCLDVLEKTKVMLVPGSKCFGEGKDFEGYVRIGYACSSEVLIEALQKLGEYVEQHLL</sequence>
<dbReference type="HOGENOM" id="CLU_017584_4_4_1"/>
<gene>
    <name evidence="4" type="ORF">SAPIO_CDS4365</name>
</gene>
<dbReference type="InterPro" id="IPR004839">
    <property type="entry name" value="Aminotransferase_I/II_large"/>
</dbReference>
<evidence type="ECO:0000256" key="2">
    <source>
        <dbReference type="ARBA" id="ARBA00022898"/>
    </source>
</evidence>
<keyword evidence="5" id="KW-1185">Reference proteome</keyword>
<name>A0A084G8S2_PSEDA</name>
<dbReference type="EMBL" id="JOWA01000091">
    <property type="protein sequence ID" value="KEZ43734.1"/>
    <property type="molecule type" value="Genomic_DNA"/>
</dbReference>
<dbReference type="VEuPathDB" id="FungiDB:SAPIO_CDS4365"/>
<dbReference type="InterPro" id="IPR015424">
    <property type="entry name" value="PyrdxlP-dep_Trfase"/>
</dbReference>
<dbReference type="OMA" id="IMAARDY"/>
<dbReference type="GO" id="GO:0030170">
    <property type="term" value="F:pyridoxal phosphate binding"/>
    <property type="evidence" value="ECO:0007669"/>
    <property type="project" value="InterPro"/>
</dbReference>
<dbReference type="InterPro" id="IPR004838">
    <property type="entry name" value="NHTrfase_class1_PyrdxlP-BS"/>
</dbReference>
<reference evidence="4 5" key="1">
    <citation type="journal article" date="2014" name="Genome Announc.">
        <title>Draft genome sequence of the pathogenic fungus Scedosporium apiospermum.</title>
        <authorList>
            <person name="Vandeputte P."/>
            <person name="Ghamrawi S."/>
            <person name="Rechenmann M."/>
            <person name="Iltis A."/>
            <person name="Giraud S."/>
            <person name="Fleury M."/>
            <person name="Thornton C."/>
            <person name="Delhaes L."/>
            <person name="Meyer W."/>
            <person name="Papon N."/>
            <person name="Bouchara J.P."/>
        </authorList>
    </citation>
    <scope>NUCLEOTIDE SEQUENCE [LARGE SCALE GENOMIC DNA]</scope>
    <source>
        <strain evidence="4 5">IHEM 14462</strain>
    </source>
</reference>
<dbReference type="PANTHER" id="PTHR43510:SF1">
    <property type="entry name" value="AMINOTRANSFERASE FUNCTION, HYPOTHETICAL (EUROFUNG)"/>
    <property type="match status" value="1"/>
</dbReference>
<dbReference type="InterPro" id="IPR015421">
    <property type="entry name" value="PyrdxlP-dep_Trfase_major"/>
</dbReference>
<evidence type="ECO:0000313" key="5">
    <source>
        <dbReference type="Proteomes" id="UP000028545"/>
    </source>
</evidence>
<dbReference type="InterPro" id="IPR015422">
    <property type="entry name" value="PyrdxlP-dep_Trfase_small"/>
</dbReference>